<comment type="caution">
    <text evidence="7">The sequence shown here is derived from an EMBL/GenBank/DDBJ whole genome shotgun (WGS) entry which is preliminary data.</text>
</comment>
<proteinExistence type="inferred from homology"/>
<dbReference type="Gene3D" id="3.90.1150.10">
    <property type="entry name" value="Aspartate Aminotransferase, domain 1"/>
    <property type="match status" value="1"/>
</dbReference>
<dbReference type="Pfam" id="PF00155">
    <property type="entry name" value="Aminotran_1_2"/>
    <property type="match status" value="1"/>
</dbReference>
<keyword evidence="2" id="KW-0808">Transferase</keyword>
<evidence type="ECO:0000259" key="6">
    <source>
        <dbReference type="Pfam" id="PF00155"/>
    </source>
</evidence>
<protein>
    <recommendedName>
        <fullName evidence="6">Aminotransferase class I/classII large domain-containing protein</fullName>
    </recommendedName>
</protein>
<sequence length="261" mass="28601">MQKIIETLKILHERDLYPDINIATGGISSSPVFEVNNKKVLSFNSGNYLGLANNEEVKQAIIEGIKKFGIHPSGSVLISGTLSIHKELEKRIATFIGKEDAMIFTTSTMANMGVIPAIVNLPLVSLFNFFRFRFKSDRTIIFSDEFNHATVIEGCRLAKTEKVVYKHCDLNDLESKLKKNKKRRKLIVSDGIFSMDGDIAPLKDLAALSKQYNALLMIDDAHATGVLGKNGRGTIEHYGISGGVDIVVTTFSKALGVVGGV</sequence>
<dbReference type="Gene3D" id="3.40.640.10">
    <property type="entry name" value="Type I PLP-dependent aspartate aminotransferase-like (Major domain)"/>
    <property type="match status" value="1"/>
</dbReference>
<evidence type="ECO:0000256" key="2">
    <source>
        <dbReference type="ARBA" id="ARBA00022679"/>
    </source>
</evidence>
<feature type="domain" description="Aminotransferase class I/classII large" evidence="6">
    <location>
        <begin position="39"/>
        <end position="260"/>
    </location>
</feature>
<evidence type="ECO:0000256" key="5">
    <source>
        <dbReference type="SAM" id="Phobius"/>
    </source>
</evidence>
<dbReference type="InterPro" id="IPR015421">
    <property type="entry name" value="PyrdxlP-dep_Trfase_major"/>
</dbReference>
<evidence type="ECO:0000256" key="4">
    <source>
        <dbReference type="RuleBase" id="RU003693"/>
    </source>
</evidence>
<evidence type="ECO:0000313" key="7">
    <source>
        <dbReference type="EMBL" id="PIS43085.1"/>
    </source>
</evidence>
<dbReference type="PANTHER" id="PTHR13693">
    <property type="entry name" value="CLASS II AMINOTRANSFERASE/8-AMINO-7-OXONONANOATE SYNTHASE"/>
    <property type="match status" value="1"/>
</dbReference>
<keyword evidence="5" id="KW-0812">Transmembrane</keyword>
<dbReference type="InterPro" id="IPR015422">
    <property type="entry name" value="PyrdxlP-dep_Trfase_small"/>
</dbReference>
<comment type="similarity">
    <text evidence="4">Belongs to the class-II pyridoxal-phosphate-dependent aminotransferase family.</text>
</comment>
<dbReference type="EMBL" id="PEXU01000002">
    <property type="protein sequence ID" value="PIS43085.1"/>
    <property type="molecule type" value="Genomic_DNA"/>
</dbReference>
<name>A0A2H0YX71_9BACT</name>
<dbReference type="GO" id="GO:0016740">
    <property type="term" value="F:transferase activity"/>
    <property type="evidence" value="ECO:0007669"/>
    <property type="project" value="UniProtKB-KW"/>
</dbReference>
<dbReference type="PROSITE" id="PS00599">
    <property type="entry name" value="AA_TRANSFER_CLASS_2"/>
    <property type="match status" value="1"/>
</dbReference>
<evidence type="ECO:0000256" key="1">
    <source>
        <dbReference type="ARBA" id="ARBA00001933"/>
    </source>
</evidence>
<gene>
    <name evidence="7" type="ORF">COT24_00095</name>
</gene>
<dbReference type="Proteomes" id="UP000231542">
    <property type="component" value="Unassembled WGS sequence"/>
</dbReference>
<dbReference type="InterPro" id="IPR004839">
    <property type="entry name" value="Aminotransferase_I/II_large"/>
</dbReference>
<accession>A0A2H0YX71</accession>
<keyword evidence="5" id="KW-1133">Transmembrane helix</keyword>
<organism evidence="7 8">
    <name type="scientific">Candidatus Kerfeldbacteria bacterium CG08_land_8_20_14_0_20_40_16</name>
    <dbReference type="NCBI Taxonomy" id="2014244"/>
    <lineage>
        <taxon>Bacteria</taxon>
        <taxon>Candidatus Kerfeldiibacteriota</taxon>
    </lineage>
</organism>
<comment type="cofactor">
    <cofactor evidence="1 4">
        <name>pyridoxal 5'-phosphate</name>
        <dbReference type="ChEBI" id="CHEBI:597326"/>
    </cofactor>
</comment>
<keyword evidence="3 4" id="KW-0663">Pyridoxal phosphate</keyword>
<feature type="transmembrane region" description="Helical" evidence="5">
    <location>
        <begin position="109"/>
        <end position="130"/>
    </location>
</feature>
<keyword evidence="5" id="KW-0472">Membrane</keyword>
<evidence type="ECO:0000313" key="8">
    <source>
        <dbReference type="Proteomes" id="UP000231542"/>
    </source>
</evidence>
<dbReference type="InterPro" id="IPR015424">
    <property type="entry name" value="PyrdxlP-dep_Trfase"/>
</dbReference>
<evidence type="ECO:0000256" key="3">
    <source>
        <dbReference type="ARBA" id="ARBA00022898"/>
    </source>
</evidence>
<dbReference type="InterPro" id="IPR050087">
    <property type="entry name" value="AON_synthase_class-II"/>
</dbReference>
<dbReference type="SUPFAM" id="SSF53383">
    <property type="entry name" value="PLP-dependent transferases"/>
    <property type="match status" value="1"/>
</dbReference>
<dbReference type="AlphaFoldDB" id="A0A2H0YX71"/>
<dbReference type="InterPro" id="IPR001917">
    <property type="entry name" value="Aminotrans_II_pyridoxalP_BS"/>
</dbReference>
<dbReference type="GO" id="GO:0030170">
    <property type="term" value="F:pyridoxal phosphate binding"/>
    <property type="evidence" value="ECO:0007669"/>
    <property type="project" value="InterPro"/>
</dbReference>
<reference evidence="7 8" key="1">
    <citation type="submission" date="2017-09" db="EMBL/GenBank/DDBJ databases">
        <title>Depth-based differentiation of microbial function through sediment-hosted aquifers and enrichment of novel symbionts in the deep terrestrial subsurface.</title>
        <authorList>
            <person name="Probst A.J."/>
            <person name="Ladd B."/>
            <person name="Jarett J.K."/>
            <person name="Geller-Mcgrath D.E."/>
            <person name="Sieber C.M."/>
            <person name="Emerson J.B."/>
            <person name="Anantharaman K."/>
            <person name="Thomas B.C."/>
            <person name="Malmstrom R."/>
            <person name="Stieglmeier M."/>
            <person name="Klingl A."/>
            <person name="Woyke T."/>
            <person name="Ryan C.M."/>
            <person name="Banfield J.F."/>
        </authorList>
    </citation>
    <scope>NUCLEOTIDE SEQUENCE [LARGE SCALE GENOMIC DNA]</scope>
    <source>
        <strain evidence="7">CG08_land_8_20_14_0_20_40_16</strain>
    </source>
</reference>